<dbReference type="Proteomes" id="UP000002574">
    <property type="component" value="Chromosome"/>
</dbReference>
<name>D3DFN8_HYDTT</name>
<dbReference type="PANTHER" id="PTHR11803">
    <property type="entry name" value="2-IMINOBUTANOATE/2-IMINOPROPANOATE DEAMINASE RIDA"/>
    <property type="match status" value="1"/>
</dbReference>
<dbReference type="PATRIC" id="fig|608538.5.peg.174"/>
<accession>D3DFN8</accession>
<dbReference type="OrthoDB" id="9803101at2"/>
<dbReference type="FunFam" id="3.30.1330.40:FF:000001">
    <property type="entry name" value="L-PSP family endoribonuclease"/>
    <property type="match status" value="1"/>
</dbReference>
<dbReference type="NCBIfam" id="TIGR00004">
    <property type="entry name" value="Rid family detoxifying hydrolase"/>
    <property type="match status" value="1"/>
</dbReference>
<evidence type="ECO:0000313" key="2">
    <source>
        <dbReference type="EMBL" id="BAI68640.1"/>
    </source>
</evidence>
<dbReference type="RefSeq" id="WP_012962823.1">
    <property type="nucleotide sequence ID" value="NC_013799.1"/>
</dbReference>
<dbReference type="KEGG" id="hth:HTH_0173"/>
<evidence type="ECO:0000313" key="3">
    <source>
        <dbReference type="Proteomes" id="UP000002574"/>
    </source>
</evidence>
<dbReference type="InterPro" id="IPR035959">
    <property type="entry name" value="RutC-like_sf"/>
</dbReference>
<dbReference type="GO" id="GO:0019239">
    <property type="term" value="F:deaminase activity"/>
    <property type="evidence" value="ECO:0007669"/>
    <property type="project" value="TreeGrafter"/>
</dbReference>
<dbReference type="CDD" id="cd00448">
    <property type="entry name" value="YjgF_YER057c_UK114_family"/>
    <property type="match status" value="1"/>
</dbReference>
<dbReference type="EMBL" id="AP011112">
    <property type="protein sequence ID" value="BAI68640.1"/>
    <property type="molecule type" value="Genomic_DNA"/>
</dbReference>
<dbReference type="InterPro" id="IPR006056">
    <property type="entry name" value="RidA"/>
</dbReference>
<dbReference type="Gene3D" id="3.30.1330.40">
    <property type="entry name" value="RutC-like"/>
    <property type="match status" value="1"/>
</dbReference>
<gene>
    <name evidence="2" type="ordered locus">HTH_0173</name>
</gene>
<reference evidence="2 3" key="1">
    <citation type="journal article" date="2010" name="J. Bacteriol.">
        <title>Complete genome sequence of the thermophilic, obligately chemolithoautotrophic hydrogen-oxidizing bacterium Hydrogenobacter thermophilus TK-6.</title>
        <authorList>
            <person name="Arai H."/>
            <person name="Kanbe H."/>
            <person name="Ishii M."/>
            <person name="Igarashi Y."/>
        </authorList>
    </citation>
    <scope>NUCLEOTIDE SEQUENCE [LARGE SCALE GENOMIC DNA]</scope>
    <source>
        <strain evidence="3">DSM 6534 / IAM 12695 / TK-6 [Tokyo]</strain>
    </source>
</reference>
<protein>
    <submittedName>
        <fullName evidence="2">Putative translation initiation inhibitor</fullName>
    </submittedName>
</protein>
<dbReference type="KEGG" id="hte:Hydth_0174"/>
<keyword evidence="3" id="KW-1185">Reference proteome</keyword>
<sequence length="130" mass="14221">MKSVYTEKAPKPVGPYSQAVICGSWLFLSGQIGIDPQTGLIKDTFEEQVRQIFENVEGILKTAGADKNSIAKVVVYLKDLSLFATFNALYQEFLKDVEVKPARTTVGVSELPLGAMVEIDIIAAVKQERG</sequence>
<dbReference type="eggNOG" id="COG0251">
    <property type="taxonomic scope" value="Bacteria"/>
</dbReference>
<comment type="similarity">
    <text evidence="1">Belongs to the RutC family.</text>
</comment>
<dbReference type="InterPro" id="IPR006175">
    <property type="entry name" value="YjgF/YER057c/UK114"/>
</dbReference>
<organism evidence="2 3">
    <name type="scientific">Hydrogenobacter thermophilus (strain DSM 6534 / IAM 12695 / TK-6)</name>
    <dbReference type="NCBI Taxonomy" id="608538"/>
    <lineage>
        <taxon>Bacteria</taxon>
        <taxon>Pseudomonadati</taxon>
        <taxon>Aquificota</taxon>
        <taxon>Aquificia</taxon>
        <taxon>Aquificales</taxon>
        <taxon>Aquificaceae</taxon>
        <taxon>Hydrogenobacter</taxon>
    </lineage>
</organism>
<dbReference type="GO" id="GO:0005829">
    <property type="term" value="C:cytosol"/>
    <property type="evidence" value="ECO:0007669"/>
    <property type="project" value="TreeGrafter"/>
</dbReference>
<dbReference type="AlphaFoldDB" id="D3DFN8"/>
<evidence type="ECO:0000256" key="1">
    <source>
        <dbReference type="ARBA" id="ARBA00010552"/>
    </source>
</evidence>
<dbReference type="PANTHER" id="PTHR11803:SF39">
    <property type="entry name" value="2-IMINOBUTANOATE_2-IMINOPROPANOATE DEAMINASE"/>
    <property type="match status" value="1"/>
</dbReference>
<proteinExistence type="inferred from homology"/>
<dbReference type="Pfam" id="PF01042">
    <property type="entry name" value="Ribonuc_L-PSP"/>
    <property type="match status" value="1"/>
</dbReference>
<dbReference type="SUPFAM" id="SSF55298">
    <property type="entry name" value="YjgF-like"/>
    <property type="match status" value="1"/>
</dbReference>
<dbReference type="STRING" id="608538.HTH_0173"/>